<evidence type="ECO:0000313" key="2">
    <source>
        <dbReference type="Proteomes" id="UP000747399"/>
    </source>
</evidence>
<accession>A0A8J4BJB1</accession>
<keyword evidence="2" id="KW-1185">Reference proteome</keyword>
<reference evidence="1" key="1">
    <citation type="journal article" date="2021" name="Proc. Natl. Acad. Sci. U.S.A.">
        <title>Three genomes in the algal genus Volvox reveal the fate of a haploid sex-determining region after a transition to homothallism.</title>
        <authorList>
            <person name="Yamamoto K."/>
            <person name="Hamaji T."/>
            <person name="Kawai-Toyooka H."/>
            <person name="Matsuzaki R."/>
            <person name="Takahashi F."/>
            <person name="Nishimura Y."/>
            <person name="Kawachi M."/>
            <person name="Noguchi H."/>
            <person name="Minakuchi Y."/>
            <person name="Umen J.G."/>
            <person name="Toyoda A."/>
            <person name="Nozaki H."/>
        </authorList>
    </citation>
    <scope>NUCLEOTIDE SEQUENCE</scope>
    <source>
        <strain evidence="1">NIES-3780</strain>
    </source>
</reference>
<sequence>MSNQVAKQNVGSQLDDDWATPRFVCERVCVSEKLVQTVGPAAKDAIPGNCVTVCGISAVDACTEACQRAVCVTPSTVPAWNEACTKRCTAECIRTKQRPGVPTL</sequence>
<evidence type="ECO:0000313" key="1">
    <source>
        <dbReference type="EMBL" id="GIL61846.1"/>
    </source>
</evidence>
<organism evidence="1 2">
    <name type="scientific">Volvox africanus</name>
    <dbReference type="NCBI Taxonomy" id="51714"/>
    <lineage>
        <taxon>Eukaryota</taxon>
        <taxon>Viridiplantae</taxon>
        <taxon>Chlorophyta</taxon>
        <taxon>core chlorophytes</taxon>
        <taxon>Chlorophyceae</taxon>
        <taxon>CS clade</taxon>
        <taxon>Chlamydomonadales</taxon>
        <taxon>Volvocaceae</taxon>
        <taxon>Volvox</taxon>
    </lineage>
</organism>
<dbReference type="EMBL" id="BNCO01000048">
    <property type="protein sequence ID" value="GIL61846.1"/>
    <property type="molecule type" value="Genomic_DNA"/>
</dbReference>
<name>A0A8J4BJB1_9CHLO</name>
<dbReference type="PANTHER" id="PTHR35548">
    <property type="entry name" value="EXPRESSED PROTEIN"/>
    <property type="match status" value="1"/>
</dbReference>
<comment type="caution">
    <text evidence="1">The sequence shown here is derived from an EMBL/GenBank/DDBJ whole genome shotgun (WGS) entry which is preliminary data.</text>
</comment>
<dbReference type="InterPro" id="IPR038934">
    <property type="entry name" value="At5g64816-like"/>
</dbReference>
<dbReference type="PANTHER" id="PTHR35548:SF1">
    <property type="entry name" value="EXPRESSED PROTEIN"/>
    <property type="match status" value="1"/>
</dbReference>
<gene>
    <name evidence="1" type="ORF">Vafri_16256</name>
</gene>
<protein>
    <submittedName>
        <fullName evidence="1">Uncharacterized protein</fullName>
    </submittedName>
</protein>
<proteinExistence type="predicted"/>
<dbReference type="AlphaFoldDB" id="A0A8J4BJB1"/>
<dbReference type="Proteomes" id="UP000747399">
    <property type="component" value="Unassembled WGS sequence"/>
</dbReference>